<reference evidence="1 2" key="1">
    <citation type="submission" date="2021-03" db="EMBL/GenBank/DDBJ databases">
        <authorList>
            <person name="Kanchanasin P."/>
            <person name="Saeng-In P."/>
            <person name="Phongsopitanun W."/>
            <person name="Yuki M."/>
            <person name="Kudo T."/>
            <person name="Ohkuma M."/>
            <person name="Tanasupawat S."/>
        </authorList>
    </citation>
    <scope>NUCLEOTIDE SEQUENCE [LARGE SCALE GENOMIC DNA]</scope>
    <source>
        <strain evidence="1 2">L46</strain>
    </source>
</reference>
<dbReference type="EMBL" id="JAGEOK010000034">
    <property type="protein sequence ID" value="MBO2443567.1"/>
    <property type="molecule type" value="Genomic_DNA"/>
</dbReference>
<evidence type="ECO:0000313" key="1">
    <source>
        <dbReference type="EMBL" id="MBO2443567.1"/>
    </source>
</evidence>
<accession>A0ABS3RBY8</accession>
<protein>
    <recommendedName>
        <fullName evidence="3">TetR family transcriptional regulator</fullName>
    </recommendedName>
</protein>
<organism evidence="1 2">
    <name type="scientific">Actinomadura nitritigenes</name>
    <dbReference type="NCBI Taxonomy" id="134602"/>
    <lineage>
        <taxon>Bacteria</taxon>
        <taxon>Bacillati</taxon>
        <taxon>Actinomycetota</taxon>
        <taxon>Actinomycetes</taxon>
        <taxon>Streptosporangiales</taxon>
        <taxon>Thermomonosporaceae</taxon>
        <taxon>Actinomadura</taxon>
    </lineage>
</organism>
<sequence length="48" mass="5289">MTPLSLARGFVVIIDGMTMQYLADRGHRRAHRETFAQLIDGLLTSAGT</sequence>
<comment type="caution">
    <text evidence="1">The sequence shown here is derived from an EMBL/GenBank/DDBJ whole genome shotgun (WGS) entry which is preliminary data.</text>
</comment>
<dbReference type="RefSeq" id="WP_208271874.1">
    <property type="nucleotide sequence ID" value="NZ_BAAAGM010000029.1"/>
</dbReference>
<evidence type="ECO:0000313" key="2">
    <source>
        <dbReference type="Proteomes" id="UP000666915"/>
    </source>
</evidence>
<name>A0ABS3RBY8_9ACTN</name>
<gene>
    <name evidence="1" type="ORF">J4557_39175</name>
</gene>
<proteinExistence type="predicted"/>
<dbReference type="Proteomes" id="UP000666915">
    <property type="component" value="Unassembled WGS sequence"/>
</dbReference>
<keyword evidence="2" id="KW-1185">Reference proteome</keyword>
<evidence type="ECO:0008006" key="3">
    <source>
        <dbReference type="Google" id="ProtNLM"/>
    </source>
</evidence>